<feature type="compositionally biased region" description="Low complexity" evidence="1">
    <location>
        <begin position="94"/>
        <end position="112"/>
    </location>
</feature>
<keyword evidence="4" id="KW-1185">Reference proteome</keyword>
<feature type="compositionally biased region" description="Low complexity" evidence="1">
    <location>
        <begin position="39"/>
        <end position="52"/>
    </location>
</feature>
<accession>A0A2I0AHF9</accession>
<evidence type="ECO:0000259" key="2">
    <source>
        <dbReference type="Pfam" id="PF13912"/>
    </source>
</evidence>
<gene>
    <name evidence="3" type="primary">ZAT5</name>
    <name evidence="3" type="ORF">AXF42_Ash003636</name>
</gene>
<dbReference type="InterPro" id="IPR013087">
    <property type="entry name" value="Znf_C2H2_type"/>
</dbReference>
<evidence type="ECO:0000256" key="1">
    <source>
        <dbReference type="SAM" id="MobiDB-lite"/>
    </source>
</evidence>
<sequence length="211" mass="22473">MESQEEALGSNSCSGDSPYPSFTRRKRTVRQRAAPLPPAAAAAATSSLASSAEDSGITDQKDIGTTSSSSPKAATFPRTNSAAPPRGDSLVGGSPSAKPASSASPPSRPSAATEQATRSPKHRPWYWRLSATYKLEPPPPATLAGKDGAGTAKIHECSVCGSKFSSEQTLGGHMREREREILRKDRKFQKNSVPVRLSYSQITQKKARIFD</sequence>
<dbReference type="AlphaFoldDB" id="A0A2I0AHF9"/>
<organism evidence="3 4">
    <name type="scientific">Apostasia shenzhenica</name>
    <dbReference type="NCBI Taxonomy" id="1088818"/>
    <lineage>
        <taxon>Eukaryota</taxon>
        <taxon>Viridiplantae</taxon>
        <taxon>Streptophyta</taxon>
        <taxon>Embryophyta</taxon>
        <taxon>Tracheophyta</taxon>
        <taxon>Spermatophyta</taxon>
        <taxon>Magnoliopsida</taxon>
        <taxon>Liliopsida</taxon>
        <taxon>Asparagales</taxon>
        <taxon>Orchidaceae</taxon>
        <taxon>Apostasioideae</taxon>
        <taxon>Apostasia</taxon>
    </lineage>
</organism>
<evidence type="ECO:0000313" key="3">
    <source>
        <dbReference type="EMBL" id="PKA54999.1"/>
    </source>
</evidence>
<dbReference type="EMBL" id="KZ451980">
    <property type="protein sequence ID" value="PKA54999.1"/>
    <property type="molecule type" value="Genomic_DNA"/>
</dbReference>
<feature type="domain" description="C2H2-type" evidence="2">
    <location>
        <begin position="155"/>
        <end position="176"/>
    </location>
</feature>
<proteinExistence type="predicted"/>
<reference evidence="3 4" key="1">
    <citation type="journal article" date="2017" name="Nature">
        <title>The Apostasia genome and the evolution of orchids.</title>
        <authorList>
            <person name="Zhang G.Q."/>
            <person name="Liu K.W."/>
            <person name="Li Z."/>
            <person name="Lohaus R."/>
            <person name="Hsiao Y.Y."/>
            <person name="Niu S.C."/>
            <person name="Wang J.Y."/>
            <person name="Lin Y.C."/>
            <person name="Xu Q."/>
            <person name="Chen L.J."/>
            <person name="Yoshida K."/>
            <person name="Fujiwara S."/>
            <person name="Wang Z.W."/>
            <person name="Zhang Y.Q."/>
            <person name="Mitsuda N."/>
            <person name="Wang M."/>
            <person name="Liu G.H."/>
            <person name="Pecoraro L."/>
            <person name="Huang H.X."/>
            <person name="Xiao X.J."/>
            <person name="Lin M."/>
            <person name="Wu X.Y."/>
            <person name="Wu W.L."/>
            <person name="Chen Y.Y."/>
            <person name="Chang S.B."/>
            <person name="Sakamoto S."/>
            <person name="Ohme-Takagi M."/>
            <person name="Yagi M."/>
            <person name="Zeng S.J."/>
            <person name="Shen C.Y."/>
            <person name="Yeh C.M."/>
            <person name="Luo Y.B."/>
            <person name="Tsai W.C."/>
            <person name="Van de Peer Y."/>
            <person name="Liu Z.J."/>
        </authorList>
    </citation>
    <scope>NUCLEOTIDE SEQUENCE [LARGE SCALE GENOMIC DNA]</scope>
    <source>
        <strain evidence="4">cv. Shenzhen</strain>
        <tissue evidence="3">Stem</tissue>
    </source>
</reference>
<dbReference type="Proteomes" id="UP000236161">
    <property type="component" value="Unassembled WGS sequence"/>
</dbReference>
<name>A0A2I0AHF9_9ASPA</name>
<feature type="compositionally biased region" description="Polar residues" evidence="1">
    <location>
        <begin position="1"/>
        <end position="15"/>
    </location>
</feature>
<feature type="region of interest" description="Disordered" evidence="1">
    <location>
        <begin position="1"/>
        <end position="124"/>
    </location>
</feature>
<protein>
    <submittedName>
        <fullName evidence="3">Zinc finger protein ZAT5</fullName>
    </submittedName>
</protein>
<feature type="compositionally biased region" description="Polar residues" evidence="1">
    <location>
        <begin position="63"/>
        <end position="82"/>
    </location>
</feature>
<dbReference type="Pfam" id="PF13912">
    <property type="entry name" value="zf-C2H2_6"/>
    <property type="match status" value="1"/>
</dbReference>
<dbReference type="Gene3D" id="3.30.160.60">
    <property type="entry name" value="Classic Zinc Finger"/>
    <property type="match status" value="1"/>
</dbReference>
<evidence type="ECO:0000313" key="4">
    <source>
        <dbReference type="Proteomes" id="UP000236161"/>
    </source>
</evidence>